<reference evidence="1" key="1">
    <citation type="submission" date="2016-04" db="EMBL/GenBank/DDBJ databases">
        <authorList>
            <person name="Calderon-Fernandez G.M.Sr."/>
        </authorList>
    </citation>
    <scope>NUCLEOTIDE SEQUENCE</scope>
    <source>
        <strain evidence="1">Int1</strain>
        <tissue evidence="1">Integument</tissue>
    </source>
</reference>
<organism evidence="1">
    <name type="scientific">Triatoma infestans</name>
    <name type="common">Assassin bug</name>
    <dbReference type="NCBI Taxonomy" id="30076"/>
    <lineage>
        <taxon>Eukaryota</taxon>
        <taxon>Metazoa</taxon>
        <taxon>Ecdysozoa</taxon>
        <taxon>Arthropoda</taxon>
        <taxon>Hexapoda</taxon>
        <taxon>Insecta</taxon>
        <taxon>Pterygota</taxon>
        <taxon>Neoptera</taxon>
        <taxon>Paraneoptera</taxon>
        <taxon>Hemiptera</taxon>
        <taxon>Heteroptera</taxon>
        <taxon>Panheteroptera</taxon>
        <taxon>Cimicomorpha</taxon>
        <taxon>Reduviidae</taxon>
        <taxon>Triatominae</taxon>
        <taxon>Triatoma</taxon>
    </lineage>
</organism>
<sequence>MPQAKRIYFLHNNIGKINKNKISVNISAFEEDNEALNELSPDVESILKRSAEIQTVSSVDAIKDILSQGQLSKLPATFYYYPMTKKPTCPPLRQNGPYNNVECTYVPGKIICQLGRFNFVINNGDHRMDRDVVEKFVMMAYQRYG</sequence>
<accession>A0A170XLT8</accession>
<proteinExistence type="predicted"/>
<feature type="non-terminal residue" evidence="1">
    <location>
        <position position="145"/>
    </location>
</feature>
<protein>
    <submittedName>
        <fullName evidence="1">Uncharacterized protein</fullName>
    </submittedName>
</protein>
<reference evidence="1" key="2">
    <citation type="journal article" date="2017" name="J. Med. Entomol.">
        <title>Transcriptome Analysis of the Triatoma infestans (Hemiptera: Reduviidae) Integument.</title>
        <authorList>
            <person name="Calderon-Fernandez G.M."/>
            <person name="Moriconi D.E."/>
            <person name="Dulbecco A.B."/>
            <person name="Juarez M.P."/>
        </authorList>
    </citation>
    <scope>NUCLEOTIDE SEQUENCE</scope>
    <source>
        <strain evidence="1">Int1</strain>
        <tissue evidence="1">Integument</tissue>
    </source>
</reference>
<name>A0A170XLT8_TRIIF</name>
<dbReference type="EMBL" id="GEMB01004272">
    <property type="protein sequence ID" value="JAR98997.1"/>
    <property type="molecule type" value="Transcribed_RNA"/>
</dbReference>
<dbReference type="AlphaFoldDB" id="A0A170XLT8"/>
<evidence type="ECO:0000313" key="1">
    <source>
        <dbReference type="EMBL" id="JAR98997.1"/>
    </source>
</evidence>